<dbReference type="GO" id="GO:0003960">
    <property type="term" value="F:quinone reductase (NADPH) activity"/>
    <property type="evidence" value="ECO:0007669"/>
    <property type="project" value="InterPro"/>
</dbReference>
<dbReference type="Proteomes" id="UP000186406">
    <property type="component" value="Unassembled WGS sequence"/>
</dbReference>
<dbReference type="GO" id="GO:0070402">
    <property type="term" value="F:NADPH binding"/>
    <property type="evidence" value="ECO:0007669"/>
    <property type="project" value="TreeGrafter"/>
</dbReference>
<reference evidence="4 5" key="1">
    <citation type="submission" date="2016-12" db="EMBL/GenBank/DDBJ databases">
        <authorList>
            <person name="Song W.-J."/>
            <person name="Kurnit D.M."/>
        </authorList>
    </citation>
    <scope>NUCLEOTIDE SEQUENCE [LARGE SCALE GENOMIC DNA]</scope>
    <source>
        <strain evidence="4 5">DSM 19599</strain>
    </source>
</reference>
<dbReference type="InterPro" id="IPR047618">
    <property type="entry name" value="QOR-like"/>
</dbReference>
<dbReference type="Gene3D" id="3.40.50.720">
    <property type="entry name" value="NAD(P)-binding Rossmann-like Domain"/>
    <property type="match status" value="1"/>
</dbReference>
<dbReference type="FunFam" id="3.40.50.720:FF:000053">
    <property type="entry name" value="Quinone oxidoreductase 1"/>
    <property type="match status" value="1"/>
</dbReference>
<sequence length="339" mass="35077">MSVQEKPRTEQISGARDRAVVARVAGGPDVLEEIEVPAAIAGPGEVLVRHEAIGVNFIDTYFRSGLYPWPQTPLIPGAEAAGVVEAIGPGVTGFAVGDRVAAVTPTGAYRTRRALPADRLVKLPDALDPATAAAALLKGLTAHYLLHDSYPVKSGDIVLVHAAAGGMGQLLGPWLADLGAIAIGTAGGPQKVAVAKACGYAHVIDYRSEDFVAHVGAITGGRGCDAVYDSVGADTWRGSLACLHTRGTFVSFGQSSGPIEGFRFADLARGSLTATRPMLFDFIADPAELARRSAALFARLSVHPATADGQIRLLPLSDAAAAHAALERRQTAGPTVLVP</sequence>
<dbReference type="Pfam" id="PF08240">
    <property type="entry name" value="ADH_N"/>
    <property type="match status" value="1"/>
</dbReference>
<dbReference type="OrthoDB" id="9805883at2"/>
<keyword evidence="2" id="KW-0560">Oxidoreductase</keyword>
<keyword evidence="1" id="KW-0521">NADP</keyword>
<evidence type="ECO:0000256" key="2">
    <source>
        <dbReference type="ARBA" id="ARBA00023002"/>
    </source>
</evidence>
<dbReference type="CDD" id="cd05286">
    <property type="entry name" value="QOR2"/>
    <property type="match status" value="1"/>
</dbReference>
<evidence type="ECO:0000313" key="4">
    <source>
        <dbReference type="EMBL" id="SHO67619.1"/>
    </source>
</evidence>
<protein>
    <submittedName>
        <fullName evidence="4">NADPH2:quinone reductase</fullName>
    </submittedName>
</protein>
<dbReference type="InterPro" id="IPR013154">
    <property type="entry name" value="ADH-like_N"/>
</dbReference>
<dbReference type="InterPro" id="IPR036291">
    <property type="entry name" value="NAD(P)-bd_dom_sf"/>
</dbReference>
<keyword evidence="5" id="KW-1185">Reference proteome</keyword>
<dbReference type="PANTHER" id="PTHR48106">
    <property type="entry name" value="QUINONE OXIDOREDUCTASE PIG3-RELATED"/>
    <property type="match status" value="1"/>
</dbReference>
<proteinExistence type="predicted"/>
<dbReference type="SUPFAM" id="SSF51735">
    <property type="entry name" value="NAD(P)-binding Rossmann-fold domains"/>
    <property type="match status" value="1"/>
</dbReference>
<dbReference type="InterPro" id="IPR013149">
    <property type="entry name" value="ADH-like_C"/>
</dbReference>
<accession>A0A1M7ZS29</accession>
<evidence type="ECO:0000259" key="3">
    <source>
        <dbReference type="SMART" id="SM00829"/>
    </source>
</evidence>
<dbReference type="RefSeq" id="WP_073632615.1">
    <property type="nucleotide sequence ID" value="NZ_FRXO01000016.1"/>
</dbReference>
<dbReference type="InterPro" id="IPR011032">
    <property type="entry name" value="GroES-like_sf"/>
</dbReference>
<dbReference type="SUPFAM" id="SSF50129">
    <property type="entry name" value="GroES-like"/>
    <property type="match status" value="1"/>
</dbReference>
<organism evidence="4 5">
    <name type="scientific">Pseudoxanthobacter soli DSM 19599</name>
    <dbReference type="NCBI Taxonomy" id="1123029"/>
    <lineage>
        <taxon>Bacteria</taxon>
        <taxon>Pseudomonadati</taxon>
        <taxon>Pseudomonadota</taxon>
        <taxon>Alphaproteobacteria</taxon>
        <taxon>Hyphomicrobiales</taxon>
        <taxon>Segnochrobactraceae</taxon>
        <taxon>Pseudoxanthobacter</taxon>
    </lineage>
</organism>
<feature type="domain" description="Enoyl reductase (ER)" evidence="3">
    <location>
        <begin position="26"/>
        <end position="337"/>
    </location>
</feature>
<dbReference type="Gene3D" id="3.90.180.10">
    <property type="entry name" value="Medium-chain alcohol dehydrogenases, catalytic domain"/>
    <property type="match status" value="1"/>
</dbReference>
<dbReference type="GO" id="GO:0035925">
    <property type="term" value="F:mRNA 3'-UTR AU-rich region binding"/>
    <property type="evidence" value="ECO:0007669"/>
    <property type="project" value="TreeGrafter"/>
</dbReference>
<dbReference type="GO" id="GO:0005829">
    <property type="term" value="C:cytosol"/>
    <property type="evidence" value="ECO:0007669"/>
    <property type="project" value="TreeGrafter"/>
</dbReference>
<dbReference type="EMBL" id="FRXO01000016">
    <property type="protein sequence ID" value="SHO67619.1"/>
    <property type="molecule type" value="Genomic_DNA"/>
</dbReference>
<gene>
    <name evidence="4" type="ORF">SAMN02745172_04300</name>
</gene>
<evidence type="ECO:0000313" key="5">
    <source>
        <dbReference type="Proteomes" id="UP000186406"/>
    </source>
</evidence>
<dbReference type="Pfam" id="PF00107">
    <property type="entry name" value="ADH_zinc_N"/>
    <property type="match status" value="1"/>
</dbReference>
<dbReference type="AlphaFoldDB" id="A0A1M7ZS29"/>
<dbReference type="PANTHER" id="PTHR48106:SF13">
    <property type="entry name" value="QUINONE OXIDOREDUCTASE-RELATED"/>
    <property type="match status" value="1"/>
</dbReference>
<evidence type="ECO:0000256" key="1">
    <source>
        <dbReference type="ARBA" id="ARBA00022857"/>
    </source>
</evidence>
<name>A0A1M7ZS29_9HYPH</name>
<dbReference type="STRING" id="1123029.SAMN02745172_04300"/>
<dbReference type="InterPro" id="IPR020843">
    <property type="entry name" value="ER"/>
</dbReference>
<dbReference type="SMART" id="SM00829">
    <property type="entry name" value="PKS_ER"/>
    <property type="match status" value="1"/>
</dbReference>